<keyword evidence="3" id="KW-1185">Reference proteome</keyword>
<dbReference type="Proteomes" id="UP000800038">
    <property type="component" value="Unassembled WGS sequence"/>
</dbReference>
<evidence type="ECO:0000313" key="2">
    <source>
        <dbReference type="EMBL" id="KAF1935743.1"/>
    </source>
</evidence>
<dbReference type="EMBL" id="ML976239">
    <property type="protein sequence ID" value="KAF1935743.1"/>
    <property type="molecule type" value="Genomic_DNA"/>
</dbReference>
<feature type="compositionally biased region" description="Low complexity" evidence="1">
    <location>
        <begin position="197"/>
        <end position="212"/>
    </location>
</feature>
<feature type="region of interest" description="Disordered" evidence="1">
    <location>
        <begin position="1"/>
        <end position="71"/>
    </location>
</feature>
<evidence type="ECO:0000313" key="3">
    <source>
        <dbReference type="Proteomes" id="UP000800038"/>
    </source>
</evidence>
<feature type="compositionally biased region" description="Low complexity" evidence="1">
    <location>
        <begin position="112"/>
        <end position="131"/>
    </location>
</feature>
<evidence type="ECO:0000256" key="1">
    <source>
        <dbReference type="SAM" id="MobiDB-lite"/>
    </source>
</evidence>
<sequence length="449" mass="48857">MSTPSPRPDPTSFGNTGPPGAFLRQLLNDIHGRTSPTPLRIPNSLQGTPRARPYSCSTTSRPASSAWVGGNSIAQDAREKLRVADEARFQKTKSPNKDYKPGGRRTFPRALGSQSHTSSSSPGTPKPTGFSEATVTTPATKSTLYATAYDGSTDSAAPPRSRPVLARLQIPSSRFITQASFSDNDIAGAHSPLMFCDSDISSTPSPSEDPTSAVTVETDATSAPESASCRSASLSPGKRGRASDFMPQMMTKRLRTMTFPKTQTRGFNQRETGTVLPPRGISGDNRRVIRDPAFIERAPAPMVKEIHPGQFRNELPELSSFRPDIANSQGSAPARPITPFRAAARRASMPCQSPTPEPAETPPFARRLHLMDTSIVIHSTSSGEEWVSDYSIYKNEHGEEWKQSSLCLQCFRRYGSFNRILTYGYEVCGCDEMLDSHYWEGTSSAVSDI</sequence>
<proteinExistence type="predicted"/>
<feature type="compositionally biased region" description="Polar residues" evidence="1">
    <location>
        <begin position="213"/>
        <end position="234"/>
    </location>
</feature>
<organism evidence="2 3">
    <name type="scientific">Clathrospora elynae</name>
    <dbReference type="NCBI Taxonomy" id="706981"/>
    <lineage>
        <taxon>Eukaryota</taxon>
        <taxon>Fungi</taxon>
        <taxon>Dikarya</taxon>
        <taxon>Ascomycota</taxon>
        <taxon>Pezizomycotina</taxon>
        <taxon>Dothideomycetes</taxon>
        <taxon>Pleosporomycetidae</taxon>
        <taxon>Pleosporales</taxon>
        <taxon>Diademaceae</taxon>
        <taxon>Clathrospora</taxon>
    </lineage>
</organism>
<dbReference type="AlphaFoldDB" id="A0A6A5S764"/>
<protein>
    <submittedName>
        <fullName evidence="2">Uncharacterized protein</fullName>
    </submittedName>
</protein>
<accession>A0A6A5S764</accession>
<name>A0A6A5S764_9PLEO</name>
<feature type="region of interest" description="Disordered" evidence="1">
    <location>
        <begin position="197"/>
        <end position="243"/>
    </location>
</feature>
<feature type="region of interest" description="Disordered" evidence="1">
    <location>
        <begin position="84"/>
        <end position="136"/>
    </location>
</feature>
<gene>
    <name evidence="2" type="ORF">EJ02DRAFT_360827</name>
</gene>
<reference evidence="2" key="1">
    <citation type="journal article" date="2020" name="Stud. Mycol.">
        <title>101 Dothideomycetes genomes: a test case for predicting lifestyles and emergence of pathogens.</title>
        <authorList>
            <person name="Haridas S."/>
            <person name="Albert R."/>
            <person name="Binder M."/>
            <person name="Bloem J."/>
            <person name="Labutti K."/>
            <person name="Salamov A."/>
            <person name="Andreopoulos B."/>
            <person name="Baker S."/>
            <person name="Barry K."/>
            <person name="Bills G."/>
            <person name="Bluhm B."/>
            <person name="Cannon C."/>
            <person name="Castanera R."/>
            <person name="Culley D."/>
            <person name="Daum C."/>
            <person name="Ezra D."/>
            <person name="Gonzalez J."/>
            <person name="Henrissat B."/>
            <person name="Kuo A."/>
            <person name="Liang C."/>
            <person name="Lipzen A."/>
            <person name="Lutzoni F."/>
            <person name="Magnuson J."/>
            <person name="Mondo S."/>
            <person name="Nolan M."/>
            <person name="Ohm R."/>
            <person name="Pangilinan J."/>
            <person name="Park H.-J."/>
            <person name="Ramirez L."/>
            <person name="Alfaro M."/>
            <person name="Sun H."/>
            <person name="Tritt A."/>
            <person name="Yoshinaga Y."/>
            <person name="Zwiers L.-H."/>
            <person name="Turgeon B."/>
            <person name="Goodwin S."/>
            <person name="Spatafora J."/>
            <person name="Crous P."/>
            <person name="Grigoriev I."/>
        </authorList>
    </citation>
    <scope>NUCLEOTIDE SEQUENCE</scope>
    <source>
        <strain evidence="2">CBS 161.51</strain>
    </source>
</reference>
<feature type="compositionally biased region" description="Basic and acidic residues" evidence="1">
    <location>
        <begin position="84"/>
        <end position="101"/>
    </location>
</feature>
<dbReference type="OrthoDB" id="3688221at2759"/>